<keyword evidence="1" id="KW-0812">Transmembrane</keyword>
<dbReference type="InterPro" id="IPR050464">
    <property type="entry name" value="Zeta_carotene_desat/Oxidored"/>
</dbReference>
<dbReference type="Gene3D" id="1.10.3110.10">
    <property type="entry name" value="protoporphyrinogen ix oxidase, domain 3"/>
    <property type="match status" value="1"/>
</dbReference>
<proteinExistence type="predicted"/>
<dbReference type="InterPro" id="IPR036188">
    <property type="entry name" value="FAD/NAD-bd_sf"/>
</dbReference>
<feature type="transmembrane region" description="Helical" evidence="1">
    <location>
        <begin position="488"/>
        <end position="507"/>
    </location>
</feature>
<comment type="caution">
    <text evidence="2">The sequence shown here is derived from an EMBL/GenBank/DDBJ whole genome shotgun (WGS) entry which is preliminary data.</text>
</comment>
<dbReference type="GO" id="GO:0016491">
    <property type="term" value="F:oxidoreductase activity"/>
    <property type="evidence" value="ECO:0007669"/>
    <property type="project" value="TreeGrafter"/>
</dbReference>
<dbReference type="EMBL" id="NBSH01000014">
    <property type="protein sequence ID" value="ORX34438.1"/>
    <property type="molecule type" value="Genomic_DNA"/>
</dbReference>
<dbReference type="GeneID" id="33553830"/>
<accession>A0A1Y1U8U5</accession>
<dbReference type="STRING" id="4999.A0A1Y1U8U5"/>
<dbReference type="Proteomes" id="UP000193218">
    <property type="component" value="Unassembled WGS sequence"/>
</dbReference>
<dbReference type="AlphaFoldDB" id="A0A1Y1U8U5"/>
<sequence>MKIAIVGSGISGLSALWAIKKYSDHEVELFERRDRLGGDAYAVPYQIPGKKECQVDLAFLLFNHRGWPNLCKFFKELGVETQDARATFSVSGDEGRYEWSSHSLSTVFRTWANMANPNMWRMIWDVVRFSYFAPDILRDPETYRNVSLSDYLRTNNYSRAFAELYLIPLVAAVWTGKLRKCADMPVLKAIQVFHANGMLELWEKIPWQVVKGGSGEYIKKIVKCAPEGSIHMNLGVQSARPTPDGQVALKLDDGTTRLFDHVIIASPTEPVRRILGAGHCLSSELDYALSQSVWTDMELVAHHDQSLLPRDPKMWAGWNATLFSESQSEKSPSYMIPTEARPVANTISCCFSYNEMLGVPESEYGPVLVSFNPQAPIDPSKIIYRHVFSQGTPMLSSTDAIQNLSNPKWCEKHIPKGIDLCGAWKGYGYHEDGLVSSFQALQKLSINVPEMLPRSNPPRALSTSDNVARALIVTFEYARIVLTPLTTVLAWIIIALCNLCMIVCEMLDTDKAKHDIELVRDAWAEPDTYQWAT</sequence>
<dbReference type="Pfam" id="PF13450">
    <property type="entry name" value="NAD_binding_8"/>
    <property type="match status" value="1"/>
</dbReference>
<dbReference type="Gene3D" id="3.90.660.20">
    <property type="entry name" value="Protoporphyrinogen oxidase, mitochondrial, domain 2"/>
    <property type="match status" value="1"/>
</dbReference>
<evidence type="ECO:0008006" key="4">
    <source>
        <dbReference type="Google" id="ProtNLM"/>
    </source>
</evidence>
<reference evidence="2 3" key="1">
    <citation type="submission" date="2017-03" db="EMBL/GenBank/DDBJ databases">
        <title>Widespread Adenine N6-methylation of Active Genes in Fungi.</title>
        <authorList>
            <consortium name="DOE Joint Genome Institute"/>
            <person name="Mondo S.J."/>
            <person name="Dannebaum R.O."/>
            <person name="Kuo R.C."/>
            <person name="Louie K.B."/>
            <person name="Bewick A.J."/>
            <person name="Labutti K."/>
            <person name="Haridas S."/>
            <person name="Kuo A."/>
            <person name="Salamov A."/>
            <person name="Ahrendt S.R."/>
            <person name="Lau R."/>
            <person name="Bowen B.P."/>
            <person name="Lipzen A."/>
            <person name="Sullivan W."/>
            <person name="Andreopoulos W.B."/>
            <person name="Clum A."/>
            <person name="Lindquist E."/>
            <person name="Daum C."/>
            <person name="Northen T.R."/>
            <person name="Ramamoorthy G."/>
            <person name="Schmitz R.J."/>
            <person name="Gryganskyi A."/>
            <person name="Culley D."/>
            <person name="Magnuson J."/>
            <person name="James T.Y."/>
            <person name="O'Malley M.A."/>
            <person name="Stajich J.E."/>
            <person name="Spatafora J.W."/>
            <person name="Visel A."/>
            <person name="Grigoriev I.V."/>
        </authorList>
    </citation>
    <scope>NUCLEOTIDE SEQUENCE [LARGE SCALE GENOMIC DNA]</scope>
    <source>
        <strain evidence="2 3">NRRL Y-17943</strain>
    </source>
</reference>
<protein>
    <recommendedName>
        <fullName evidence="4">Amine oxidase domain-containing protein</fullName>
    </recommendedName>
</protein>
<dbReference type="RefSeq" id="XP_021868701.1">
    <property type="nucleotide sequence ID" value="XM_022012022.1"/>
</dbReference>
<evidence type="ECO:0000313" key="2">
    <source>
        <dbReference type="EMBL" id="ORX34438.1"/>
    </source>
</evidence>
<keyword evidence="1" id="KW-0472">Membrane</keyword>
<keyword evidence="1" id="KW-1133">Transmembrane helix</keyword>
<evidence type="ECO:0000313" key="3">
    <source>
        <dbReference type="Proteomes" id="UP000193218"/>
    </source>
</evidence>
<dbReference type="PANTHER" id="PTHR42923">
    <property type="entry name" value="PROTOPORPHYRINOGEN OXIDASE"/>
    <property type="match status" value="1"/>
</dbReference>
<evidence type="ECO:0000256" key="1">
    <source>
        <dbReference type="SAM" id="Phobius"/>
    </source>
</evidence>
<dbReference type="OrthoDB" id="5977668at2759"/>
<name>A0A1Y1U8U5_9TREE</name>
<gene>
    <name evidence="2" type="ORF">BD324DRAFT_150487</name>
</gene>
<dbReference type="PANTHER" id="PTHR42923:SF17">
    <property type="entry name" value="AMINE OXIDASE DOMAIN-CONTAINING PROTEIN"/>
    <property type="match status" value="1"/>
</dbReference>
<dbReference type="SUPFAM" id="SSF51905">
    <property type="entry name" value="FAD/NAD(P)-binding domain"/>
    <property type="match status" value="1"/>
</dbReference>
<dbReference type="InParanoid" id="A0A1Y1U8U5"/>
<keyword evidence="3" id="KW-1185">Reference proteome</keyword>
<dbReference type="Gene3D" id="3.50.50.60">
    <property type="entry name" value="FAD/NAD(P)-binding domain"/>
    <property type="match status" value="1"/>
</dbReference>
<organism evidence="2 3">
    <name type="scientific">Kockovaella imperatae</name>
    <dbReference type="NCBI Taxonomy" id="4999"/>
    <lineage>
        <taxon>Eukaryota</taxon>
        <taxon>Fungi</taxon>
        <taxon>Dikarya</taxon>
        <taxon>Basidiomycota</taxon>
        <taxon>Agaricomycotina</taxon>
        <taxon>Tremellomycetes</taxon>
        <taxon>Tremellales</taxon>
        <taxon>Cuniculitremaceae</taxon>
        <taxon>Kockovaella</taxon>
    </lineage>
</organism>